<dbReference type="GO" id="GO:0050660">
    <property type="term" value="F:flavin adenine dinucleotide binding"/>
    <property type="evidence" value="ECO:0007669"/>
    <property type="project" value="InterPro"/>
</dbReference>
<feature type="chain" id="PRO_5044629549" evidence="6">
    <location>
        <begin position="40"/>
        <end position="614"/>
    </location>
</feature>
<keyword evidence="2" id="KW-0325">Glycoprotein</keyword>
<dbReference type="PANTHER" id="PTHR11552">
    <property type="entry name" value="GLUCOSE-METHANOL-CHOLINE GMC OXIDOREDUCTASE"/>
    <property type="match status" value="1"/>
</dbReference>
<accession>A0A6A6Z3L3</accession>
<feature type="binding site" evidence="4">
    <location>
        <begin position="549"/>
        <end position="550"/>
    </location>
    <ligand>
        <name>FAD</name>
        <dbReference type="ChEBI" id="CHEBI:57692"/>
    </ligand>
</feature>
<evidence type="ECO:0000256" key="5">
    <source>
        <dbReference type="RuleBase" id="RU003968"/>
    </source>
</evidence>
<organism evidence="8">
    <name type="scientific">Mytilinidion resinicola</name>
    <dbReference type="NCBI Taxonomy" id="574789"/>
    <lineage>
        <taxon>Eukaryota</taxon>
        <taxon>Fungi</taxon>
        <taxon>Dikarya</taxon>
        <taxon>Ascomycota</taxon>
        <taxon>Pezizomycotina</taxon>
        <taxon>Dothideomycetes</taxon>
        <taxon>Pleosporomycetidae</taxon>
        <taxon>Mytilinidiales</taxon>
        <taxon>Mytilinidiaceae</taxon>
        <taxon>Mytilinidion</taxon>
    </lineage>
</organism>
<dbReference type="PANTHER" id="PTHR11552:SF138">
    <property type="entry name" value="DEHYDROGENASE PKFF-RELATED"/>
    <property type="match status" value="1"/>
</dbReference>
<evidence type="ECO:0000256" key="1">
    <source>
        <dbReference type="ARBA" id="ARBA00010790"/>
    </source>
</evidence>
<dbReference type="Pfam" id="PF00732">
    <property type="entry name" value="GMC_oxred_N"/>
    <property type="match status" value="1"/>
</dbReference>
<dbReference type="AlphaFoldDB" id="A0A6A6Z3L3"/>
<dbReference type="SUPFAM" id="SSF54373">
    <property type="entry name" value="FAD-linked reductases, C-terminal domain"/>
    <property type="match status" value="1"/>
</dbReference>
<comment type="cofactor">
    <cofactor evidence="4">
        <name>FAD</name>
        <dbReference type="ChEBI" id="CHEBI:57692"/>
    </cofactor>
</comment>
<gene>
    <name evidence="8 10" type="ORF">BDZ99DRAFT_459240</name>
</gene>
<feature type="active site" description="Proton acceptor" evidence="3">
    <location>
        <position position="594"/>
    </location>
</feature>
<keyword evidence="4 5" id="KW-0274">FAD</keyword>
<keyword evidence="6" id="KW-0732">Signal</keyword>
<dbReference type="GeneID" id="54460012"/>
<dbReference type="EMBL" id="MU003694">
    <property type="protein sequence ID" value="KAF2815339.1"/>
    <property type="molecule type" value="Genomic_DNA"/>
</dbReference>
<feature type="binding site" evidence="4">
    <location>
        <begin position="595"/>
        <end position="596"/>
    </location>
    <ligand>
        <name>FAD</name>
        <dbReference type="ChEBI" id="CHEBI:57692"/>
    </ligand>
</feature>
<protein>
    <submittedName>
        <fullName evidence="8 10">Alcohol oxidase</fullName>
    </submittedName>
</protein>
<dbReference type="Gene3D" id="3.50.50.60">
    <property type="entry name" value="FAD/NAD(P)-binding domain"/>
    <property type="match status" value="1"/>
</dbReference>
<dbReference type="PIRSF" id="PIRSF000137">
    <property type="entry name" value="Alcohol_oxidase"/>
    <property type="match status" value="1"/>
</dbReference>
<dbReference type="InterPro" id="IPR036188">
    <property type="entry name" value="FAD/NAD-bd_sf"/>
</dbReference>
<dbReference type="GO" id="GO:0044550">
    <property type="term" value="P:secondary metabolite biosynthetic process"/>
    <property type="evidence" value="ECO:0007669"/>
    <property type="project" value="TreeGrafter"/>
</dbReference>
<evidence type="ECO:0000313" key="8">
    <source>
        <dbReference type="EMBL" id="KAF2815339.1"/>
    </source>
</evidence>
<evidence type="ECO:0000256" key="4">
    <source>
        <dbReference type="PIRSR" id="PIRSR000137-2"/>
    </source>
</evidence>
<keyword evidence="5" id="KW-0285">Flavoprotein</keyword>
<evidence type="ECO:0000313" key="10">
    <source>
        <dbReference type="RefSeq" id="XP_033582303.1"/>
    </source>
</evidence>
<dbReference type="Proteomes" id="UP000504636">
    <property type="component" value="Unplaced"/>
</dbReference>
<feature type="signal peptide" evidence="6">
    <location>
        <begin position="1"/>
        <end position="39"/>
    </location>
</feature>
<proteinExistence type="inferred from homology"/>
<evidence type="ECO:0000256" key="3">
    <source>
        <dbReference type="PIRSR" id="PIRSR000137-1"/>
    </source>
</evidence>
<evidence type="ECO:0000256" key="2">
    <source>
        <dbReference type="ARBA" id="ARBA00023180"/>
    </source>
</evidence>
<reference evidence="10" key="2">
    <citation type="submission" date="2020-04" db="EMBL/GenBank/DDBJ databases">
        <authorList>
            <consortium name="NCBI Genome Project"/>
        </authorList>
    </citation>
    <scope>NUCLEOTIDE SEQUENCE</scope>
    <source>
        <strain evidence="10">CBS 304.34</strain>
    </source>
</reference>
<evidence type="ECO:0000313" key="9">
    <source>
        <dbReference type="Proteomes" id="UP000504636"/>
    </source>
</evidence>
<dbReference type="InterPro" id="IPR007867">
    <property type="entry name" value="GMC_OxRtase_C"/>
</dbReference>
<sequence>MRFLGLACADIATTAAQLSVGQLCVALWSLQLFFGEALAQPAFGQPVTYDYVVIGGGTAGLAIASRLAQVASVAVIEAGGFYEQDNGNLSTIPGYATAIPFLDTTPSYPRNSLMDWDYVSVPQTEAGGRQIHYAQGKTLGGSSAINTLAFHRATYGAYQKWADLVGDQSYTFWNILPFFKKSAFSYPPNFPKRNTPNATFTYDLTAFNDFLRGPVQVSWAQWVDPTITWLAKGIRSLGLPQSVLGLNSGFLTGTGAYVTTSVDPCDATRSSSRTSYMEKIGVPAGLQVYHHTRATKILFSSKRAKGVQVTTNDKSYTLTAKREVILSAGVFGSPHLLLVSGIGPAATLNKYNIPVISNLAGVGQNLWDQLYFQIINVVSTPSGGQEIALDPAKANKQYYKQQWGPLSSVSAYISFEKIPSTLRSTFSRATKVALEWFPADWPEVEYVAGAAAGPNGSTLGVLSASLTAPLSRGSVTIKSADPATPPVIDLGWFTNPADGEVAVAGLKRARQAFNSISSIKVGPEVAPGDAVKTDAQILAFVKNAATQIWHAGATCSMGKNGDKRAVVDSRAKVFGVEGLRVVDASAFPFMVPGHPQSTVYMLAEKIADAIIKRR</sequence>
<dbReference type="PROSITE" id="PS00623">
    <property type="entry name" value="GMC_OXRED_1"/>
    <property type="match status" value="1"/>
</dbReference>
<dbReference type="RefSeq" id="XP_033582303.1">
    <property type="nucleotide sequence ID" value="XM_033719119.1"/>
</dbReference>
<dbReference type="InterPro" id="IPR000172">
    <property type="entry name" value="GMC_OxRdtase_N"/>
</dbReference>
<comment type="similarity">
    <text evidence="1 5">Belongs to the GMC oxidoreductase family.</text>
</comment>
<dbReference type="GO" id="GO:0016614">
    <property type="term" value="F:oxidoreductase activity, acting on CH-OH group of donors"/>
    <property type="evidence" value="ECO:0007669"/>
    <property type="project" value="InterPro"/>
</dbReference>
<dbReference type="InterPro" id="IPR012132">
    <property type="entry name" value="GMC_OxRdtase"/>
</dbReference>
<dbReference type="SUPFAM" id="SSF51905">
    <property type="entry name" value="FAD/NAD(P)-binding domain"/>
    <property type="match status" value="1"/>
</dbReference>
<keyword evidence="9" id="KW-1185">Reference proteome</keyword>
<dbReference type="Gene3D" id="3.30.560.10">
    <property type="entry name" value="Glucose Oxidase, domain 3"/>
    <property type="match status" value="1"/>
</dbReference>
<reference evidence="10" key="3">
    <citation type="submission" date="2025-04" db="UniProtKB">
        <authorList>
            <consortium name="RefSeq"/>
        </authorList>
    </citation>
    <scope>IDENTIFICATION</scope>
    <source>
        <strain evidence="10">CBS 304.34</strain>
    </source>
</reference>
<feature type="domain" description="Glucose-methanol-choline oxidoreductase N-terminal" evidence="7">
    <location>
        <begin position="136"/>
        <end position="159"/>
    </location>
</feature>
<reference evidence="8 10" key="1">
    <citation type="journal article" date="2020" name="Stud. Mycol.">
        <title>101 Dothideomycetes genomes: a test case for predicting lifestyles and emergence of pathogens.</title>
        <authorList>
            <person name="Haridas S."/>
            <person name="Albert R."/>
            <person name="Binder M."/>
            <person name="Bloem J."/>
            <person name="Labutti K."/>
            <person name="Salamov A."/>
            <person name="Andreopoulos B."/>
            <person name="Baker S."/>
            <person name="Barry K."/>
            <person name="Bills G."/>
            <person name="Bluhm B."/>
            <person name="Cannon C."/>
            <person name="Castanera R."/>
            <person name="Culley D."/>
            <person name="Daum C."/>
            <person name="Ezra D."/>
            <person name="Gonzalez J."/>
            <person name="Henrissat B."/>
            <person name="Kuo A."/>
            <person name="Liang C."/>
            <person name="Lipzen A."/>
            <person name="Lutzoni F."/>
            <person name="Magnuson J."/>
            <person name="Mondo S."/>
            <person name="Nolan M."/>
            <person name="Ohm R."/>
            <person name="Pangilinan J."/>
            <person name="Park H.-J."/>
            <person name="Ramirez L."/>
            <person name="Alfaro M."/>
            <person name="Sun H."/>
            <person name="Tritt A."/>
            <person name="Yoshinaga Y."/>
            <person name="Zwiers L.-H."/>
            <person name="Turgeon B."/>
            <person name="Goodwin S."/>
            <person name="Spatafora J."/>
            <person name="Crous P."/>
            <person name="Grigoriev I."/>
        </authorList>
    </citation>
    <scope>NUCLEOTIDE SEQUENCE</scope>
    <source>
        <strain evidence="8 10">CBS 304.34</strain>
    </source>
</reference>
<name>A0A6A6Z3L3_9PEZI</name>
<dbReference type="OrthoDB" id="269227at2759"/>
<feature type="active site" description="Proton donor" evidence="3">
    <location>
        <position position="550"/>
    </location>
</feature>
<dbReference type="Pfam" id="PF05199">
    <property type="entry name" value="GMC_oxred_C"/>
    <property type="match status" value="1"/>
</dbReference>
<evidence type="ECO:0000259" key="7">
    <source>
        <dbReference type="PROSITE" id="PS00623"/>
    </source>
</evidence>
<evidence type="ECO:0000256" key="6">
    <source>
        <dbReference type="SAM" id="SignalP"/>
    </source>
</evidence>